<feature type="transmembrane region" description="Helical" evidence="7">
    <location>
        <begin position="118"/>
        <end position="135"/>
    </location>
</feature>
<evidence type="ECO:0000256" key="3">
    <source>
        <dbReference type="ARBA" id="ARBA00022448"/>
    </source>
</evidence>
<dbReference type="InterPro" id="IPR027469">
    <property type="entry name" value="Cation_efflux_TMD_sf"/>
</dbReference>
<dbReference type="FunFam" id="1.20.1510.10:FF:000006">
    <property type="entry name" value="Divalent cation efflux transporter"/>
    <property type="match status" value="1"/>
</dbReference>
<sequence length="298" mass="32620">MEQIKYDNLKLGEKGAIISIIAYICLTAIKMIIGYMSNSEALKADGLNNATDIIASIAVLIGLRLAQRPADKDHTYGHWKAETVASLVASFIMMVVGLQVLYGAITSVFQGKSESPDIIAAWTGILCAAVMYLVYRYNKKLALKIKSQAVMAAAKDNISDAWVSIGTVIGIIGSQFGLPWLDPLTAVAVGFLICKTAWDIFREATHHLTDGFDEELIKEYRSTIANVDGVEAVKDLRARNYGNNAVVDVVILVRSDLDLQKAHDISTNVEDELLKEHEVYTVHVHVEPDSDEAPNEAL</sequence>
<reference evidence="10 11" key="1">
    <citation type="submission" date="2018-04" db="EMBL/GenBank/DDBJ databases">
        <title>Paenibacillus taichungensis Genome sequencing and assembly.</title>
        <authorList>
            <person name="Xu J."/>
            <person name="Rensing C."/>
            <person name="Mazhar H.S."/>
        </authorList>
    </citation>
    <scope>NUCLEOTIDE SEQUENCE [LARGE SCALE GENOMIC DNA]</scope>
    <source>
        <strain evidence="10 11">NC1</strain>
    </source>
</reference>
<keyword evidence="4 7" id="KW-0812">Transmembrane</keyword>
<dbReference type="Gene3D" id="3.30.70.1350">
    <property type="entry name" value="Cation efflux protein, cytoplasmic domain"/>
    <property type="match status" value="1"/>
</dbReference>
<evidence type="ECO:0000259" key="9">
    <source>
        <dbReference type="Pfam" id="PF16916"/>
    </source>
</evidence>
<evidence type="ECO:0000313" key="11">
    <source>
        <dbReference type="Proteomes" id="UP000250642"/>
    </source>
</evidence>
<dbReference type="SUPFAM" id="SSF161111">
    <property type="entry name" value="Cation efflux protein transmembrane domain-like"/>
    <property type="match status" value="1"/>
</dbReference>
<keyword evidence="3" id="KW-0813">Transport</keyword>
<dbReference type="Pfam" id="PF01545">
    <property type="entry name" value="Cation_efflux"/>
    <property type="match status" value="1"/>
</dbReference>
<dbReference type="RefSeq" id="WP_113054437.1">
    <property type="nucleotide sequence ID" value="NZ_CP175536.1"/>
</dbReference>
<comment type="caution">
    <text evidence="10">The sequence shown here is derived from an EMBL/GenBank/DDBJ whole genome shotgun (WGS) entry which is preliminary data.</text>
</comment>
<comment type="subcellular location">
    <subcellularLocation>
        <location evidence="1">Membrane</location>
        <topology evidence="1">Multi-pass membrane protein</topology>
    </subcellularLocation>
</comment>
<comment type="similarity">
    <text evidence="2">Belongs to the cation diffusion facilitator (CDF) transporter (TC 2.A.4) family.</text>
</comment>
<evidence type="ECO:0000313" key="10">
    <source>
        <dbReference type="EMBL" id="RAW13486.1"/>
    </source>
</evidence>
<dbReference type="Gene3D" id="1.20.1510.10">
    <property type="entry name" value="Cation efflux protein transmembrane domain"/>
    <property type="match status" value="1"/>
</dbReference>
<evidence type="ECO:0000259" key="8">
    <source>
        <dbReference type="Pfam" id="PF01545"/>
    </source>
</evidence>
<gene>
    <name evidence="10" type="ORF">DC345_19230</name>
</gene>
<dbReference type="InterPro" id="IPR036837">
    <property type="entry name" value="Cation_efflux_CTD_sf"/>
</dbReference>
<name>A0A329QMV3_9BACL</name>
<dbReference type="SUPFAM" id="SSF160240">
    <property type="entry name" value="Cation efflux protein cytoplasmic domain-like"/>
    <property type="match status" value="1"/>
</dbReference>
<evidence type="ECO:0000256" key="6">
    <source>
        <dbReference type="ARBA" id="ARBA00023136"/>
    </source>
</evidence>
<feature type="transmembrane region" description="Helical" evidence="7">
    <location>
        <begin position="15"/>
        <end position="35"/>
    </location>
</feature>
<feature type="domain" description="Cation efflux protein transmembrane" evidence="8">
    <location>
        <begin position="17"/>
        <end position="208"/>
    </location>
</feature>
<feature type="domain" description="Cation efflux protein cytoplasmic" evidence="9">
    <location>
        <begin position="213"/>
        <end position="288"/>
    </location>
</feature>
<keyword evidence="6 7" id="KW-0472">Membrane</keyword>
<dbReference type="AlphaFoldDB" id="A0A329QMV3"/>
<proteinExistence type="inferred from homology"/>
<evidence type="ECO:0000256" key="7">
    <source>
        <dbReference type="SAM" id="Phobius"/>
    </source>
</evidence>
<protein>
    <submittedName>
        <fullName evidence="10">Transporter</fullName>
    </submittedName>
</protein>
<dbReference type="InterPro" id="IPR027470">
    <property type="entry name" value="Cation_efflux_CTD"/>
</dbReference>
<feature type="transmembrane region" description="Helical" evidence="7">
    <location>
        <begin position="87"/>
        <end position="106"/>
    </location>
</feature>
<dbReference type="GO" id="GO:0016020">
    <property type="term" value="C:membrane"/>
    <property type="evidence" value="ECO:0007669"/>
    <property type="project" value="UniProtKB-SubCell"/>
</dbReference>
<dbReference type="NCBIfam" id="TIGR01297">
    <property type="entry name" value="CDF"/>
    <property type="match status" value="1"/>
</dbReference>
<dbReference type="PANTHER" id="PTHR43840:SF50">
    <property type="entry name" value="MANGANESE EFFLUX SYSTEM PROTEIN MNES"/>
    <property type="match status" value="1"/>
</dbReference>
<dbReference type="InterPro" id="IPR050291">
    <property type="entry name" value="CDF_Transporter"/>
</dbReference>
<dbReference type="GO" id="GO:0008324">
    <property type="term" value="F:monoatomic cation transmembrane transporter activity"/>
    <property type="evidence" value="ECO:0007669"/>
    <property type="project" value="InterPro"/>
</dbReference>
<dbReference type="InterPro" id="IPR058533">
    <property type="entry name" value="Cation_efflux_TM"/>
</dbReference>
<evidence type="ECO:0000256" key="4">
    <source>
        <dbReference type="ARBA" id="ARBA00022692"/>
    </source>
</evidence>
<evidence type="ECO:0000256" key="1">
    <source>
        <dbReference type="ARBA" id="ARBA00004141"/>
    </source>
</evidence>
<dbReference type="InterPro" id="IPR002524">
    <property type="entry name" value="Cation_efflux"/>
</dbReference>
<evidence type="ECO:0000256" key="5">
    <source>
        <dbReference type="ARBA" id="ARBA00022989"/>
    </source>
</evidence>
<dbReference type="Proteomes" id="UP000250642">
    <property type="component" value="Unassembled WGS sequence"/>
</dbReference>
<organism evidence="10 11">
    <name type="scientific">Paenibacillus taichungensis</name>
    <dbReference type="NCBI Taxonomy" id="484184"/>
    <lineage>
        <taxon>Bacteria</taxon>
        <taxon>Bacillati</taxon>
        <taxon>Bacillota</taxon>
        <taxon>Bacilli</taxon>
        <taxon>Bacillales</taxon>
        <taxon>Paenibacillaceae</taxon>
        <taxon>Paenibacillus</taxon>
    </lineage>
</organism>
<keyword evidence="5 7" id="KW-1133">Transmembrane helix</keyword>
<evidence type="ECO:0000256" key="2">
    <source>
        <dbReference type="ARBA" id="ARBA00008114"/>
    </source>
</evidence>
<accession>A0A329QMV3</accession>
<dbReference type="EMBL" id="QEVW01000012">
    <property type="protein sequence ID" value="RAW13486.1"/>
    <property type="molecule type" value="Genomic_DNA"/>
</dbReference>
<dbReference type="Pfam" id="PF16916">
    <property type="entry name" value="ZT_dimer"/>
    <property type="match status" value="1"/>
</dbReference>
<dbReference type="PANTHER" id="PTHR43840">
    <property type="entry name" value="MITOCHONDRIAL METAL TRANSPORTER 1-RELATED"/>
    <property type="match status" value="1"/>
</dbReference>